<evidence type="ECO:0000313" key="1">
    <source>
        <dbReference type="EMBL" id="OUQ11096.1"/>
    </source>
</evidence>
<evidence type="ECO:0000313" key="2">
    <source>
        <dbReference type="Proteomes" id="UP000196074"/>
    </source>
</evidence>
<reference evidence="2" key="1">
    <citation type="submission" date="2017-04" db="EMBL/GenBank/DDBJ databases">
        <title>Function of individual gut microbiota members based on whole genome sequencing of pure cultures obtained from chicken caecum.</title>
        <authorList>
            <person name="Medvecky M."/>
            <person name="Cejkova D."/>
            <person name="Polansky O."/>
            <person name="Karasova D."/>
            <person name="Kubasova T."/>
            <person name="Cizek A."/>
            <person name="Rychlik I."/>
        </authorList>
    </citation>
    <scope>NUCLEOTIDE SEQUENCE [LARGE SCALE GENOMIC DNA]</scope>
    <source>
        <strain evidence="2">An144</strain>
    </source>
</reference>
<dbReference type="EMBL" id="NFLC01000005">
    <property type="protein sequence ID" value="OUQ11096.1"/>
    <property type="molecule type" value="Genomic_DNA"/>
</dbReference>
<accession>A0A1Y4R0I4</accession>
<organism evidence="1 2">
    <name type="scientific">Enterococcus cecorum</name>
    <dbReference type="NCBI Taxonomy" id="44008"/>
    <lineage>
        <taxon>Bacteria</taxon>
        <taxon>Bacillati</taxon>
        <taxon>Bacillota</taxon>
        <taxon>Bacilli</taxon>
        <taxon>Lactobacillales</taxon>
        <taxon>Enterococcaceae</taxon>
        <taxon>Enterococcus</taxon>
    </lineage>
</organism>
<name>A0A1Y4R0I4_9ENTE</name>
<gene>
    <name evidence="1" type="ORF">B5E88_03945</name>
</gene>
<comment type="caution">
    <text evidence="1">The sequence shown here is derived from an EMBL/GenBank/DDBJ whole genome shotgun (WGS) entry which is preliminary data.</text>
</comment>
<sequence>MLFDIQNVQEKLSDESRLEILESTPGYVSYHQSIPLEKRSESYVELMVVTNKEYANLVESDYNYWLLTLTQSGENKGTLAYGEDWINNFEISNELTQLQMSSEVLEEVNVNDFLEQANRQLSTVNARSIIKEILNLPIYDNKEENTIGQALTGVDLDLLSLEDFLKRYPYLDEDLGEMDWIKDPTNPQNMVLFDPQCASDILCMSSNPVDIVEVLEDDSYFMSIEGRTFDFSGVDKHFGLEEASTRQAFQVAEGVGESFQKAKQK</sequence>
<proteinExistence type="predicted"/>
<dbReference type="RefSeq" id="WP_087214131.1">
    <property type="nucleotide sequence ID" value="NZ_NFLC01000005.1"/>
</dbReference>
<dbReference type="Proteomes" id="UP000196074">
    <property type="component" value="Unassembled WGS sequence"/>
</dbReference>
<dbReference type="AlphaFoldDB" id="A0A1Y4R0I4"/>
<protein>
    <submittedName>
        <fullName evidence="1">Uncharacterized protein</fullName>
    </submittedName>
</protein>